<name>A0A238BJG3_9BILA</name>
<accession>A0A238BJG3</accession>
<dbReference type="AlphaFoldDB" id="A0A238BJG3"/>
<feature type="chain" id="PRO_5012940916" evidence="1">
    <location>
        <begin position="19"/>
        <end position="146"/>
    </location>
</feature>
<gene>
    <name evidence="3" type="ORF">X798_07625</name>
</gene>
<feature type="signal peptide" evidence="1">
    <location>
        <begin position="1"/>
        <end position="18"/>
    </location>
</feature>
<keyword evidence="4" id="KW-1185">Reference proteome</keyword>
<sequence>MLASTVFALFLLIATISAEYYSSFASLKGIIGAERYIPIMINGYVKKELGRLDYLKKFAQEIQERNYKGIRDGEEAIKQSINAFLLIEGMISDWNKALTIMQSNYADDFIHNVTFQKDTKRFIYPTKQMAHWRKYIPNFILVCKNR</sequence>
<dbReference type="GO" id="GO:0004656">
    <property type="term" value="F:procollagen-proline 4-dioxygenase activity"/>
    <property type="evidence" value="ECO:0007669"/>
    <property type="project" value="InterPro"/>
</dbReference>
<proteinExistence type="predicted"/>
<dbReference type="GO" id="GO:0005783">
    <property type="term" value="C:endoplasmic reticulum"/>
    <property type="evidence" value="ECO:0007669"/>
    <property type="project" value="InterPro"/>
</dbReference>
<dbReference type="Pfam" id="PF08336">
    <property type="entry name" value="P4Ha_N"/>
    <property type="match status" value="1"/>
</dbReference>
<protein>
    <submittedName>
        <fullName evidence="3">Prolyl 4-Hydroxylase alpha-subunit, region</fullName>
    </submittedName>
</protein>
<evidence type="ECO:0000313" key="3">
    <source>
        <dbReference type="EMBL" id="OZC05402.1"/>
    </source>
</evidence>
<keyword evidence="1" id="KW-0732">Signal</keyword>
<reference evidence="3 4" key="1">
    <citation type="submission" date="2015-12" db="EMBL/GenBank/DDBJ databases">
        <title>Draft genome of the nematode, Onchocerca flexuosa.</title>
        <authorList>
            <person name="Mitreva M."/>
        </authorList>
    </citation>
    <scope>NUCLEOTIDE SEQUENCE [LARGE SCALE GENOMIC DNA]</scope>
    <source>
        <strain evidence="3">Red Deer</strain>
    </source>
</reference>
<dbReference type="InterPro" id="IPR013547">
    <property type="entry name" value="P4H_N"/>
</dbReference>
<dbReference type="OrthoDB" id="5850448at2759"/>
<evidence type="ECO:0000313" key="4">
    <source>
        <dbReference type="Proteomes" id="UP000242913"/>
    </source>
</evidence>
<dbReference type="EMBL" id="KZ271284">
    <property type="protein sequence ID" value="OZC05402.1"/>
    <property type="molecule type" value="Genomic_DNA"/>
</dbReference>
<evidence type="ECO:0000256" key="1">
    <source>
        <dbReference type="SAM" id="SignalP"/>
    </source>
</evidence>
<organism evidence="3 4">
    <name type="scientific">Onchocerca flexuosa</name>
    <dbReference type="NCBI Taxonomy" id="387005"/>
    <lineage>
        <taxon>Eukaryota</taxon>
        <taxon>Metazoa</taxon>
        <taxon>Ecdysozoa</taxon>
        <taxon>Nematoda</taxon>
        <taxon>Chromadorea</taxon>
        <taxon>Rhabditida</taxon>
        <taxon>Spirurina</taxon>
        <taxon>Spiruromorpha</taxon>
        <taxon>Filarioidea</taxon>
        <taxon>Onchocercidae</taxon>
        <taxon>Onchocerca</taxon>
    </lineage>
</organism>
<feature type="domain" description="Prolyl 4-hydroxylase N-terminal" evidence="2">
    <location>
        <begin position="24"/>
        <end position="127"/>
    </location>
</feature>
<evidence type="ECO:0000259" key="2">
    <source>
        <dbReference type="Pfam" id="PF08336"/>
    </source>
</evidence>
<dbReference type="Gene3D" id="6.10.140.1460">
    <property type="match status" value="1"/>
</dbReference>
<dbReference type="Proteomes" id="UP000242913">
    <property type="component" value="Unassembled WGS sequence"/>
</dbReference>